<name>A0ABS1LGX6_9MICO</name>
<feature type="transmembrane region" description="Helical" evidence="1">
    <location>
        <begin position="16"/>
        <end position="37"/>
    </location>
</feature>
<dbReference type="RefSeq" id="WP_207193110.1">
    <property type="nucleotide sequence ID" value="NZ_JABBYC010000001.1"/>
</dbReference>
<keyword evidence="1" id="KW-0472">Membrane</keyword>
<comment type="caution">
    <text evidence="3">The sequence shown here is derived from an EMBL/GenBank/DDBJ whole genome shotgun (WGS) entry which is preliminary data.</text>
</comment>
<gene>
    <name evidence="3" type="ORF">HGK34_00905</name>
</gene>
<evidence type="ECO:0000256" key="1">
    <source>
        <dbReference type="SAM" id="Phobius"/>
    </source>
</evidence>
<dbReference type="Proteomes" id="UP000675409">
    <property type="component" value="Unassembled WGS sequence"/>
</dbReference>
<accession>A0ABS1LGX6</accession>
<sequence length="144" mass="14714">MARDRISPPATELGSISSWLITGAFVMILGVGIAVDLTGQVHTQTRANDVASQAARAGGQQLAGSVAIRGGAPQIDASQAAQAARAYLASAGVTGTVMVRGDVVVVETTDTYQTKFLSLIGLNTMTATGHGESRSIRAVDGTEQ</sequence>
<keyword evidence="1" id="KW-0812">Transmembrane</keyword>
<dbReference type="Pfam" id="PF13400">
    <property type="entry name" value="Tad"/>
    <property type="match status" value="1"/>
</dbReference>
<protein>
    <submittedName>
        <fullName evidence="3">Pilus assembly protein</fullName>
    </submittedName>
</protein>
<feature type="domain" description="Putative Flp pilus-assembly TadG-like N-terminal" evidence="2">
    <location>
        <begin position="14"/>
        <end position="61"/>
    </location>
</feature>
<dbReference type="EMBL" id="JABBYC010000001">
    <property type="protein sequence ID" value="MBL0884852.1"/>
    <property type="molecule type" value="Genomic_DNA"/>
</dbReference>
<keyword evidence="1" id="KW-1133">Transmembrane helix</keyword>
<evidence type="ECO:0000259" key="2">
    <source>
        <dbReference type="Pfam" id="PF13400"/>
    </source>
</evidence>
<evidence type="ECO:0000313" key="4">
    <source>
        <dbReference type="Proteomes" id="UP000675409"/>
    </source>
</evidence>
<keyword evidence="4" id="KW-1185">Reference proteome</keyword>
<dbReference type="InterPro" id="IPR028087">
    <property type="entry name" value="Tad_N"/>
</dbReference>
<organism evidence="3 4">
    <name type="scientific">Myceligenerans indicum</name>
    <dbReference type="NCBI Taxonomy" id="2593663"/>
    <lineage>
        <taxon>Bacteria</taxon>
        <taxon>Bacillati</taxon>
        <taxon>Actinomycetota</taxon>
        <taxon>Actinomycetes</taxon>
        <taxon>Micrococcales</taxon>
        <taxon>Promicromonosporaceae</taxon>
        <taxon>Myceligenerans</taxon>
    </lineage>
</organism>
<proteinExistence type="predicted"/>
<reference evidence="3 4" key="1">
    <citation type="journal article" date="2021" name="Arch. Microbiol.">
        <title>Myceligenerans indicum sp. nov., an actinobacterium isolated from mangrove sediment of Sundarbans, India.</title>
        <authorList>
            <person name="Asha K."/>
            <person name="Bhadury P."/>
        </authorList>
    </citation>
    <scope>NUCLEOTIDE SEQUENCE [LARGE SCALE GENOMIC DNA]</scope>
    <source>
        <strain evidence="3 4">I2</strain>
    </source>
</reference>
<evidence type="ECO:0000313" key="3">
    <source>
        <dbReference type="EMBL" id="MBL0884852.1"/>
    </source>
</evidence>